<dbReference type="EMBL" id="VXIT01000008">
    <property type="protein sequence ID" value="KAA6410899.1"/>
    <property type="molecule type" value="Genomic_DNA"/>
</dbReference>
<dbReference type="Pfam" id="PF08547">
    <property type="entry name" value="CIA30"/>
    <property type="match status" value="1"/>
</dbReference>
<evidence type="ECO:0000313" key="3">
    <source>
        <dbReference type="Proteomes" id="UP000324767"/>
    </source>
</evidence>
<accession>A0A5M8PMZ3</accession>
<feature type="domain" description="NADH:ubiquinone oxidoreductase intermediate-associated protein 30" evidence="1">
    <location>
        <begin position="13"/>
        <end position="84"/>
    </location>
</feature>
<dbReference type="OrthoDB" id="426386at2759"/>
<protein>
    <recommendedName>
        <fullName evidence="1">NADH:ubiquinone oxidoreductase intermediate-associated protein 30 domain-containing protein</fullName>
    </recommendedName>
</protein>
<dbReference type="Proteomes" id="UP000324767">
    <property type="component" value="Unassembled WGS sequence"/>
</dbReference>
<comment type="caution">
    <text evidence="2">The sequence shown here is derived from an EMBL/GenBank/DDBJ whole genome shotgun (WGS) entry which is preliminary data.</text>
</comment>
<evidence type="ECO:0000313" key="2">
    <source>
        <dbReference type="EMBL" id="KAA6410899.1"/>
    </source>
</evidence>
<dbReference type="InterPro" id="IPR013857">
    <property type="entry name" value="NADH-UbQ_OxRdtase-assoc_prot30"/>
</dbReference>
<reference evidence="2 3" key="1">
    <citation type="submission" date="2019-09" db="EMBL/GenBank/DDBJ databases">
        <title>The hologenome of the rock-dwelling lichen Lasallia pustulata.</title>
        <authorList>
            <person name="Greshake Tzovaras B."/>
            <person name="Segers F."/>
            <person name="Bicker A."/>
            <person name="Dal Grande F."/>
            <person name="Otte J."/>
            <person name="Hankeln T."/>
            <person name="Schmitt I."/>
            <person name="Ebersberger I."/>
        </authorList>
    </citation>
    <scope>NUCLEOTIDE SEQUENCE [LARGE SCALE GENOMIC DNA]</scope>
    <source>
        <strain evidence="2">A1-1</strain>
    </source>
</reference>
<gene>
    <name evidence="2" type="ORF">FRX48_05209</name>
</gene>
<evidence type="ECO:0000259" key="1">
    <source>
        <dbReference type="Pfam" id="PF08547"/>
    </source>
</evidence>
<sequence length="85" mass="9221">MPPKKHYLFGGPTPWSLSTWTSTDDRIRGGTSTSHLTSYFPPSSCPPHNEHAIFHGQLTTAPLGGAGFASQRTIDLPSRVWDLSG</sequence>
<proteinExistence type="predicted"/>
<organism evidence="2 3">
    <name type="scientific">Lasallia pustulata</name>
    <dbReference type="NCBI Taxonomy" id="136370"/>
    <lineage>
        <taxon>Eukaryota</taxon>
        <taxon>Fungi</taxon>
        <taxon>Dikarya</taxon>
        <taxon>Ascomycota</taxon>
        <taxon>Pezizomycotina</taxon>
        <taxon>Lecanoromycetes</taxon>
        <taxon>OSLEUM clade</taxon>
        <taxon>Umbilicariomycetidae</taxon>
        <taxon>Umbilicariales</taxon>
        <taxon>Umbilicariaceae</taxon>
        <taxon>Lasallia</taxon>
    </lineage>
</organism>
<dbReference type="AlphaFoldDB" id="A0A5M8PMZ3"/>
<name>A0A5M8PMZ3_9LECA</name>